<accession>A0A6G1LHR6</accession>
<dbReference type="AlphaFoldDB" id="A0A6G1LHR6"/>
<dbReference type="Proteomes" id="UP000799436">
    <property type="component" value="Unassembled WGS sequence"/>
</dbReference>
<proteinExistence type="predicted"/>
<dbReference type="EMBL" id="ML995817">
    <property type="protein sequence ID" value="KAF2771968.1"/>
    <property type="molecule type" value="Genomic_DNA"/>
</dbReference>
<protein>
    <submittedName>
        <fullName evidence="1">Uncharacterized protein</fullName>
    </submittedName>
</protein>
<sequence>MIALLSLARSIHIGSLLSGPLIDGRSMHFAACLCAGKASRLGPSASADADGGDIILNCIEPHWLYLEAAGWHQQFTCND</sequence>
<organism evidence="1 2">
    <name type="scientific">Teratosphaeria nubilosa</name>
    <dbReference type="NCBI Taxonomy" id="161662"/>
    <lineage>
        <taxon>Eukaryota</taxon>
        <taxon>Fungi</taxon>
        <taxon>Dikarya</taxon>
        <taxon>Ascomycota</taxon>
        <taxon>Pezizomycotina</taxon>
        <taxon>Dothideomycetes</taxon>
        <taxon>Dothideomycetidae</taxon>
        <taxon>Mycosphaerellales</taxon>
        <taxon>Teratosphaeriaceae</taxon>
        <taxon>Teratosphaeria</taxon>
    </lineage>
</organism>
<reference evidence="1" key="1">
    <citation type="journal article" date="2020" name="Stud. Mycol.">
        <title>101 Dothideomycetes genomes: a test case for predicting lifestyles and emergence of pathogens.</title>
        <authorList>
            <person name="Haridas S."/>
            <person name="Albert R."/>
            <person name="Binder M."/>
            <person name="Bloem J."/>
            <person name="Labutti K."/>
            <person name="Salamov A."/>
            <person name="Andreopoulos B."/>
            <person name="Baker S."/>
            <person name="Barry K."/>
            <person name="Bills G."/>
            <person name="Bluhm B."/>
            <person name="Cannon C."/>
            <person name="Castanera R."/>
            <person name="Culley D."/>
            <person name="Daum C."/>
            <person name="Ezra D."/>
            <person name="Gonzalez J."/>
            <person name="Henrissat B."/>
            <person name="Kuo A."/>
            <person name="Liang C."/>
            <person name="Lipzen A."/>
            <person name="Lutzoni F."/>
            <person name="Magnuson J."/>
            <person name="Mondo S."/>
            <person name="Nolan M."/>
            <person name="Ohm R."/>
            <person name="Pangilinan J."/>
            <person name="Park H.-J."/>
            <person name="Ramirez L."/>
            <person name="Alfaro M."/>
            <person name="Sun H."/>
            <person name="Tritt A."/>
            <person name="Yoshinaga Y."/>
            <person name="Zwiers L.-H."/>
            <person name="Turgeon B."/>
            <person name="Goodwin S."/>
            <person name="Spatafora J."/>
            <person name="Crous P."/>
            <person name="Grigoriev I."/>
        </authorList>
    </citation>
    <scope>NUCLEOTIDE SEQUENCE</scope>
    <source>
        <strain evidence="1">CBS 116005</strain>
    </source>
</reference>
<keyword evidence="2" id="KW-1185">Reference proteome</keyword>
<evidence type="ECO:0000313" key="2">
    <source>
        <dbReference type="Proteomes" id="UP000799436"/>
    </source>
</evidence>
<gene>
    <name evidence="1" type="ORF">EJ03DRAFT_325206</name>
</gene>
<name>A0A6G1LHR6_9PEZI</name>
<evidence type="ECO:0000313" key="1">
    <source>
        <dbReference type="EMBL" id="KAF2771968.1"/>
    </source>
</evidence>